<reference evidence="3 4" key="1">
    <citation type="submission" date="2018-06" db="EMBL/GenBank/DDBJ databases">
        <title>Halonotius sp. F13-13 a new haloarchaeeon isolated from a solar saltern from Isla Cristina, Huelva, Spain.</title>
        <authorList>
            <person name="Duran-Viseras A."/>
            <person name="Sanchez-Porro C."/>
            <person name="Ventosa A."/>
        </authorList>
    </citation>
    <scope>NUCLEOTIDE SEQUENCE [LARGE SCALE GENOMIC DNA]</scope>
    <source>
        <strain evidence="3 4">F13-13</strain>
    </source>
</reference>
<dbReference type="EMBL" id="QKNY01000018">
    <property type="protein sequence ID" value="RJX42483.1"/>
    <property type="molecule type" value="Genomic_DNA"/>
</dbReference>
<name>A0A3A6Q030_9EURY</name>
<evidence type="ECO:0000256" key="1">
    <source>
        <dbReference type="SAM" id="MobiDB-lite"/>
    </source>
</evidence>
<dbReference type="Pfam" id="PF26441">
    <property type="entry name" value="DUF8121"/>
    <property type="match status" value="1"/>
</dbReference>
<protein>
    <recommendedName>
        <fullName evidence="2">DUF8121 domain-containing protein</fullName>
    </recommendedName>
</protein>
<keyword evidence="4" id="KW-1185">Reference proteome</keyword>
<dbReference type="PROSITE" id="PS51257">
    <property type="entry name" value="PROKAR_LIPOPROTEIN"/>
    <property type="match status" value="1"/>
</dbReference>
<dbReference type="Proteomes" id="UP000276588">
    <property type="component" value="Unassembled WGS sequence"/>
</dbReference>
<feature type="domain" description="DUF8121" evidence="2">
    <location>
        <begin position="27"/>
        <end position="190"/>
    </location>
</feature>
<dbReference type="AlphaFoldDB" id="A0A3A6Q030"/>
<evidence type="ECO:0000313" key="4">
    <source>
        <dbReference type="Proteomes" id="UP000276588"/>
    </source>
</evidence>
<gene>
    <name evidence="3" type="ORF">DM826_12690</name>
</gene>
<proteinExistence type="predicted"/>
<comment type="caution">
    <text evidence="3">The sequence shown here is derived from an EMBL/GenBank/DDBJ whole genome shotgun (WGS) entry which is preliminary data.</text>
</comment>
<dbReference type="RefSeq" id="WP_120103792.1">
    <property type="nucleotide sequence ID" value="NZ_QKNY01000018.1"/>
</dbReference>
<sequence>MDRRRFLASAAIPVGLTTAGCSLAPGRTVTLQAETERQDEGRQNHAYLVYRHNGEEVRVVGFNQGSFPASLNEEFGLGLFIEYDEATTLESFRFDLRAPPTGEPADIYLATPGGDAWPYLTYGRIGGDGSTRIALADAVDSIDETMFLTTRIDPNSAPAEQIAIDFEMELTARNGPTTYRAATTTTFDVETQEDAQATENTTENSSGELSTLR</sequence>
<evidence type="ECO:0000313" key="3">
    <source>
        <dbReference type="EMBL" id="RJX42483.1"/>
    </source>
</evidence>
<accession>A0A3A6Q030</accession>
<organism evidence="3 4">
    <name type="scientific">Halonotius aquaticus</name>
    <dbReference type="NCBI Taxonomy" id="2216978"/>
    <lineage>
        <taxon>Archaea</taxon>
        <taxon>Methanobacteriati</taxon>
        <taxon>Methanobacteriota</taxon>
        <taxon>Stenosarchaea group</taxon>
        <taxon>Halobacteria</taxon>
        <taxon>Halobacteriales</taxon>
        <taxon>Haloferacaceae</taxon>
        <taxon>Halonotius</taxon>
    </lineage>
</organism>
<dbReference type="InterPro" id="IPR058434">
    <property type="entry name" value="DUF8121"/>
</dbReference>
<feature type="compositionally biased region" description="Polar residues" evidence="1">
    <location>
        <begin position="194"/>
        <end position="213"/>
    </location>
</feature>
<dbReference type="OrthoDB" id="275831at2157"/>
<feature type="region of interest" description="Disordered" evidence="1">
    <location>
        <begin position="185"/>
        <end position="213"/>
    </location>
</feature>
<evidence type="ECO:0000259" key="2">
    <source>
        <dbReference type="Pfam" id="PF26441"/>
    </source>
</evidence>